<proteinExistence type="predicted"/>
<organism evidence="2 3">
    <name type="scientific">Paenibacillus provencensis</name>
    <dbReference type="NCBI Taxonomy" id="441151"/>
    <lineage>
        <taxon>Bacteria</taxon>
        <taxon>Bacillati</taxon>
        <taxon>Bacillota</taxon>
        <taxon>Bacilli</taxon>
        <taxon>Bacillales</taxon>
        <taxon>Paenibacillaceae</taxon>
        <taxon>Paenibacillus</taxon>
    </lineage>
</organism>
<dbReference type="RefSeq" id="WP_251584951.1">
    <property type="nucleotide sequence ID" value="NZ_JBHTKX010000001.1"/>
</dbReference>
<name>A0ABW3PR61_9BACL</name>
<keyword evidence="3" id="KW-1185">Reference proteome</keyword>
<dbReference type="Proteomes" id="UP001597169">
    <property type="component" value="Unassembled WGS sequence"/>
</dbReference>
<reference evidence="3" key="1">
    <citation type="journal article" date="2019" name="Int. J. Syst. Evol. Microbiol.">
        <title>The Global Catalogue of Microorganisms (GCM) 10K type strain sequencing project: providing services to taxonomists for standard genome sequencing and annotation.</title>
        <authorList>
            <consortium name="The Broad Institute Genomics Platform"/>
            <consortium name="The Broad Institute Genome Sequencing Center for Infectious Disease"/>
            <person name="Wu L."/>
            <person name="Ma J."/>
        </authorList>
    </citation>
    <scope>NUCLEOTIDE SEQUENCE [LARGE SCALE GENOMIC DNA]</scope>
    <source>
        <strain evidence="3">CCUG 53519</strain>
    </source>
</reference>
<gene>
    <name evidence="2" type="ORF">ACFQ3J_00270</name>
</gene>
<evidence type="ECO:0000256" key="1">
    <source>
        <dbReference type="SAM" id="Coils"/>
    </source>
</evidence>
<evidence type="ECO:0000313" key="3">
    <source>
        <dbReference type="Proteomes" id="UP001597169"/>
    </source>
</evidence>
<sequence>MSKQEKLISANKLNNWIIAELGKRYPEEQSQYVDGRETVLEILRWKIVKGELDADPVPTIKPGDKHRCPYCNIASTQQEWDEGGQRMNRDWHKDMDLCERAGRNQGFAMPHLIAEQPQMPIYWLQQSAEWKAKAYELEVRNHEMLQVLERIKADIDEFRSYIDIDVSGSVEEQARAFNEVLRAEKERADKAEAEAEKWRREALRKYPTPDAYNAACAALHKHRERADRAEEREQKLREAIIAAQERFKHGNTAMALIEGNMHLSEAMDSLYPKE</sequence>
<comment type="caution">
    <text evidence="2">The sequence shown here is derived from an EMBL/GenBank/DDBJ whole genome shotgun (WGS) entry which is preliminary data.</text>
</comment>
<protein>
    <submittedName>
        <fullName evidence="2">Uncharacterized protein</fullName>
    </submittedName>
</protein>
<dbReference type="EMBL" id="JBHTKX010000001">
    <property type="protein sequence ID" value="MFD1126608.1"/>
    <property type="molecule type" value="Genomic_DNA"/>
</dbReference>
<accession>A0ABW3PR61</accession>
<feature type="coiled-coil region" evidence="1">
    <location>
        <begin position="174"/>
        <end position="246"/>
    </location>
</feature>
<keyword evidence="1" id="KW-0175">Coiled coil</keyword>
<evidence type="ECO:0000313" key="2">
    <source>
        <dbReference type="EMBL" id="MFD1126608.1"/>
    </source>
</evidence>